<keyword evidence="3" id="KW-1185">Reference proteome</keyword>
<reference evidence="2 3" key="2">
    <citation type="journal article" date="2019" name="G3 (Bethesda)">
        <title>Hybrid Assembly of the Genome of the Entomopathogenic Nematode Steinernema carpocapsae Identifies the X-Chromosome.</title>
        <authorList>
            <person name="Serra L."/>
            <person name="Macchietto M."/>
            <person name="Macias-Munoz A."/>
            <person name="McGill C.J."/>
            <person name="Rodriguez I.M."/>
            <person name="Rodriguez B."/>
            <person name="Murad R."/>
            <person name="Mortazavi A."/>
        </authorList>
    </citation>
    <scope>NUCLEOTIDE SEQUENCE [LARGE SCALE GENOMIC DNA]</scope>
    <source>
        <strain evidence="2 3">ALL</strain>
    </source>
</reference>
<organism evidence="2 3">
    <name type="scientific">Steinernema carpocapsae</name>
    <name type="common">Entomopathogenic nematode</name>
    <dbReference type="NCBI Taxonomy" id="34508"/>
    <lineage>
        <taxon>Eukaryota</taxon>
        <taxon>Metazoa</taxon>
        <taxon>Ecdysozoa</taxon>
        <taxon>Nematoda</taxon>
        <taxon>Chromadorea</taxon>
        <taxon>Rhabditida</taxon>
        <taxon>Tylenchina</taxon>
        <taxon>Panagrolaimomorpha</taxon>
        <taxon>Strongyloidoidea</taxon>
        <taxon>Steinernematidae</taxon>
        <taxon>Steinernema</taxon>
    </lineage>
</organism>
<evidence type="ECO:0000256" key="1">
    <source>
        <dbReference type="SAM" id="SignalP"/>
    </source>
</evidence>
<proteinExistence type="predicted"/>
<feature type="chain" id="PRO_5021007094" description="Secreted protein" evidence="1">
    <location>
        <begin position="35"/>
        <end position="107"/>
    </location>
</feature>
<reference evidence="2 3" key="1">
    <citation type="journal article" date="2015" name="Genome Biol.">
        <title>Comparative genomics of Steinernema reveals deeply conserved gene regulatory networks.</title>
        <authorList>
            <person name="Dillman A.R."/>
            <person name="Macchietto M."/>
            <person name="Porter C.F."/>
            <person name="Rogers A."/>
            <person name="Williams B."/>
            <person name="Antoshechkin I."/>
            <person name="Lee M.M."/>
            <person name="Goodwin Z."/>
            <person name="Lu X."/>
            <person name="Lewis E.E."/>
            <person name="Goodrich-Blair H."/>
            <person name="Stock S.P."/>
            <person name="Adams B.J."/>
            <person name="Sternberg P.W."/>
            <person name="Mortazavi A."/>
        </authorList>
    </citation>
    <scope>NUCLEOTIDE SEQUENCE [LARGE SCALE GENOMIC DNA]</scope>
    <source>
        <strain evidence="2 3">ALL</strain>
    </source>
</reference>
<sequence length="107" mass="11528">MCQLVSCCKMLTFNRMTLLLGIIAFATYIQSTLADSPPLITIAPTSPIRCGQNEVFSRCGGCTELARTLIRFVLPFVLLNVSAAKVTSETVMVNVFLGGTALSLSHK</sequence>
<feature type="signal peptide" evidence="1">
    <location>
        <begin position="1"/>
        <end position="34"/>
    </location>
</feature>
<gene>
    <name evidence="2" type="ORF">L596_013384</name>
</gene>
<evidence type="ECO:0008006" key="4">
    <source>
        <dbReference type="Google" id="ProtNLM"/>
    </source>
</evidence>
<evidence type="ECO:0000313" key="2">
    <source>
        <dbReference type="EMBL" id="TKR89249.1"/>
    </source>
</evidence>
<evidence type="ECO:0000313" key="3">
    <source>
        <dbReference type="Proteomes" id="UP000298663"/>
    </source>
</evidence>
<dbReference type="AlphaFoldDB" id="A0A4U5NZZ1"/>
<protein>
    <recommendedName>
        <fullName evidence="4">Secreted protein</fullName>
    </recommendedName>
</protein>
<keyword evidence="1" id="KW-0732">Signal</keyword>
<name>A0A4U5NZZ1_STECR</name>
<dbReference type="EMBL" id="AZBU02000003">
    <property type="protein sequence ID" value="TKR89249.1"/>
    <property type="molecule type" value="Genomic_DNA"/>
</dbReference>
<accession>A0A4U5NZZ1</accession>
<dbReference type="Proteomes" id="UP000298663">
    <property type="component" value="Unassembled WGS sequence"/>
</dbReference>
<comment type="caution">
    <text evidence="2">The sequence shown here is derived from an EMBL/GenBank/DDBJ whole genome shotgun (WGS) entry which is preliminary data.</text>
</comment>